<accession>E9GY30</accession>
<dbReference type="InParanoid" id="E9GY30"/>
<sequence length="237" mass="25651">MNGAETLTVDFGREIDTSDSLKTNKSYTMIATFSLYENVINTEEKVTTGSATKESPGNVGKQVDGLGISSSNLMEEDQPLTPDVEEVSSGDGFLGKILPDDSTIKTVGLSLSVVVDNTLFKENSTALTVVNPSPVQLRIDQESNQISQNVGEGARTARLCNSYGTGTATIMILLSKNLQCEILHYPARADFLSWNSPWRISLKRRSTMQTSSSTGKFFWPDTQTGSSVLAEVLAIHS</sequence>
<dbReference type="Proteomes" id="UP000000305">
    <property type="component" value="Unassembled WGS sequence"/>
</dbReference>
<dbReference type="KEGG" id="dpx:DAPPUDRAFT_107741"/>
<dbReference type="EMBL" id="GL732574">
    <property type="protein sequence ID" value="EFX75632.1"/>
    <property type="molecule type" value="Genomic_DNA"/>
</dbReference>
<dbReference type="AlphaFoldDB" id="E9GY30"/>
<dbReference type="HOGENOM" id="CLU_1171675_0_0_1"/>
<evidence type="ECO:0000313" key="1">
    <source>
        <dbReference type="EMBL" id="EFX75632.1"/>
    </source>
</evidence>
<gene>
    <name evidence="1" type="ORF">DAPPUDRAFT_107741</name>
</gene>
<evidence type="ECO:0000313" key="2">
    <source>
        <dbReference type="Proteomes" id="UP000000305"/>
    </source>
</evidence>
<reference evidence="1 2" key="1">
    <citation type="journal article" date="2011" name="Science">
        <title>The ecoresponsive genome of Daphnia pulex.</title>
        <authorList>
            <person name="Colbourne J.K."/>
            <person name="Pfrender M.E."/>
            <person name="Gilbert D."/>
            <person name="Thomas W.K."/>
            <person name="Tucker A."/>
            <person name="Oakley T.H."/>
            <person name="Tokishita S."/>
            <person name="Aerts A."/>
            <person name="Arnold G.J."/>
            <person name="Basu M.K."/>
            <person name="Bauer D.J."/>
            <person name="Caceres C.E."/>
            <person name="Carmel L."/>
            <person name="Casola C."/>
            <person name="Choi J.H."/>
            <person name="Detter J.C."/>
            <person name="Dong Q."/>
            <person name="Dusheyko S."/>
            <person name="Eads B.D."/>
            <person name="Frohlich T."/>
            <person name="Geiler-Samerotte K.A."/>
            <person name="Gerlach D."/>
            <person name="Hatcher P."/>
            <person name="Jogdeo S."/>
            <person name="Krijgsveld J."/>
            <person name="Kriventseva E.V."/>
            <person name="Kultz D."/>
            <person name="Laforsch C."/>
            <person name="Lindquist E."/>
            <person name="Lopez J."/>
            <person name="Manak J.R."/>
            <person name="Muller J."/>
            <person name="Pangilinan J."/>
            <person name="Patwardhan R.P."/>
            <person name="Pitluck S."/>
            <person name="Pritham E.J."/>
            <person name="Rechtsteiner A."/>
            <person name="Rho M."/>
            <person name="Rogozin I.B."/>
            <person name="Sakarya O."/>
            <person name="Salamov A."/>
            <person name="Schaack S."/>
            <person name="Shapiro H."/>
            <person name="Shiga Y."/>
            <person name="Skalitzky C."/>
            <person name="Smith Z."/>
            <person name="Souvorov A."/>
            <person name="Sung W."/>
            <person name="Tang Z."/>
            <person name="Tsuchiya D."/>
            <person name="Tu H."/>
            <person name="Vos H."/>
            <person name="Wang M."/>
            <person name="Wolf Y.I."/>
            <person name="Yamagata H."/>
            <person name="Yamada T."/>
            <person name="Ye Y."/>
            <person name="Shaw J.R."/>
            <person name="Andrews J."/>
            <person name="Crease T.J."/>
            <person name="Tang H."/>
            <person name="Lucas S.M."/>
            <person name="Robertson H.M."/>
            <person name="Bork P."/>
            <person name="Koonin E.V."/>
            <person name="Zdobnov E.M."/>
            <person name="Grigoriev I.V."/>
            <person name="Lynch M."/>
            <person name="Boore J.L."/>
        </authorList>
    </citation>
    <scope>NUCLEOTIDE SEQUENCE [LARGE SCALE GENOMIC DNA]</scope>
</reference>
<keyword evidence="2" id="KW-1185">Reference proteome</keyword>
<proteinExistence type="predicted"/>
<name>E9GY30_DAPPU</name>
<dbReference type="PhylomeDB" id="E9GY30"/>
<organism evidence="1 2">
    <name type="scientific">Daphnia pulex</name>
    <name type="common">Water flea</name>
    <dbReference type="NCBI Taxonomy" id="6669"/>
    <lineage>
        <taxon>Eukaryota</taxon>
        <taxon>Metazoa</taxon>
        <taxon>Ecdysozoa</taxon>
        <taxon>Arthropoda</taxon>
        <taxon>Crustacea</taxon>
        <taxon>Branchiopoda</taxon>
        <taxon>Diplostraca</taxon>
        <taxon>Cladocera</taxon>
        <taxon>Anomopoda</taxon>
        <taxon>Daphniidae</taxon>
        <taxon>Daphnia</taxon>
    </lineage>
</organism>
<protein>
    <submittedName>
        <fullName evidence="1">Uncharacterized protein</fullName>
    </submittedName>
</protein>